<sequence>MKNKESVTKAGVGKEKITAKNSEETEGNEDRRKRARNVTKYMQRAD</sequence>
<evidence type="ECO:0000313" key="3">
    <source>
        <dbReference type="Proteomes" id="UP001377830"/>
    </source>
</evidence>
<dbReference type="Proteomes" id="UP001377830">
    <property type="component" value="Chromosome"/>
</dbReference>
<proteinExistence type="predicted"/>
<feature type="compositionally biased region" description="Basic and acidic residues" evidence="1">
    <location>
        <begin position="1"/>
        <end position="32"/>
    </location>
</feature>
<accession>A0AAN0KCC8</accession>
<gene>
    <name evidence="2" type="ORF">PEC302110_34290</name>
</gene>
<dbReference type="KEGG" id="parl:PEC302110_34290"/>
<reference evidence="3" key="1">
    <citation type="journal article" date="2024" name="Int. J. Syst. Evol. Microbiol.">
        <title>Pectobacterium araliae sp. nov., a pathogen causing bacterial soft rot of Japanese angelica tree in Japan.</title>
        <authorList>
            <person name="Sawada H."/>
            <person name="Someya N."/>
            <person name="Morohoshi T."/>
            <person name="Ono M."/>
            <person name="Satou M."/>
        </authorList>
    </citation>
    <scope>NUCLEOTIDE SEQUENCE [LARGE SCALE GENOMIC DNA]</scope>
    <source>
        <strain evidence="3">MAFF 302110</strain>
    </source>
</reference>
<dbReference type="AlphaFoldDB" id="A0AAN0KCC8"/>
<organism evidence="2 3">
    <name type="scientific">Pectobacterium araliae</name>
    <dbReference type="NCBI Taxonomy" id="3073862"/>
    <lineage>
        <taxon>Bacteria</taxon>
        <taxon>Pseudomonadati</taxon>
        <taxon>Pseudomonadota</taxon>
        <taxon>Gammaproteobacteria</taxon>
        <taxon>Enterobacterales</taxon>
        <taxon>Pectobacteriaceae</taxon>
        <taxon>Pectobacterium</taxon>
    </lineage>
</organism>
<evidence type="ECO:0000313" key="2">
    <source>
        <dbReference type="EMBL" id="BES86332.1"/>
    </source>
</evidence>
<name>A0AAN0KCC8_9GAMM</name>
<evidence type="ECO:0000256" key="1">
    <source>
        <dbReference type="SAM" id="MobiDB-lite"/>
    </source>
</evidence>
<protein>
    <submittedName>
        <fullName evidence="2">Uncharacterized protein</fullName>
    </submittedName>
</protein>
<dbReference type="EMBL" id="AP028908">
    <property type="protein sequence ID" value="BES86332.1"/>
    <property type="molecule type" value="Genomic_DNA"/>
</dbReference>
<keyword evidence="3" id="KW-1185">Reference proteome</keyword>
<dbReference type="RefSeq" id="WP_261849479.1">
    <property type="nucleotide sequence ID" value="NZ_AP028908.1"/>
</dbReference>
<feature type="region of interest" description="Disordered" evidence="1">
    <location>
        <begin position="1"/>
        <end position="46"/>
    </location>
</feature>